<comment type="caution">
    <text evidence="2">The sequence shown here is derived from an EMBL/GenBank/DDBJ whole genome shotgun (WGS) entry which is preliminary data.</text>
</comment>
<feature type="compositionally biased region" description="Basic and acidic residues" evidence="1">
    <location>
        <begin position="261"/>
        <end position="276"/>
    </location>
</feature>
<dbReference type="AlphaFoldDB" id="A0A9J6H3M7"/>
<evidence type="ECO:0000313" key="3">
    <source>
        <dbReference type="Proteomes" id="UP000821853"/>
    </source>
</evidence>
<name>A0A9J6H3M7_HAELO</name>
<dbReference type="OrthoDB" id="6931295at2759"/>
<evidence type="ECO:0000256" key="1">
    <source>
        <dbReference type="SAM" id="MobiDB-lite"/>
    </source>
</evidence>
<dbReference type="EMBL" id="JABSTR010000011">
    <property type="protein sequence ID" value="KAH9381899.1"/>
    <property type="molecule type" value="Genomic_DNA"/>
</dbReference>
<keyword evidence="3" id="KW-1185">Reference proteome</keyword>
<sequence>MSVGPRRAQDPNPDALNHKSPKVTLTLILRPQGGFTLNEARPAELMTALQLAAHLTQAEVQATRLFIDRKKNIGIIKTARTTAAAKIDKINFVTFGARACRVCTYILPPENSCKGVIHNVRAGTSPKKLQAQLSAKFGVTILSARMMGHTETAIITFLGTHVPRTVLYRQAERRCVPHHPKAQFCTTCFAIGHRADVCLRAGTHRCRLCGIQLSYPDQRHLCDPRCVNCGKDHAADSPKCPVRRKADKAVTKAAYIKRLRMREQYEDRDQSEDARSADQSGDSYPRSDLRQRRSGRRNHSLGHSSSSP</sequence>
<evidence type="ECO:0000313" key="2">
    <source>
        <dbReference type="EMBL" id="KAH9381899.1"/>
    </source>
</evidence>
<dbReference type="VEuPathDB" id="VectorBase:HLOH_059445"/>
<organism evidence="2 3">
    <name type="scientific">Haemaphysalis longicornis</name>
    <name type="common">Bush tick</name>
    <dbReference type="NCBI Taxonomy" id="44386"/>
    <lineage>
        <taxon>Eukaryota</taxon>
        <taxon>Metazoa</taxon>
        <taxon>Ecdysozoa</taxon>
        <taxon>Arthropoda</taxon>
        <taxon>Chelicerata</taxon>
        <taxon>Arachnida</taxon>
        <taxon>Acari</taxon>
        <taxon>Parasitiformes</taxon>
        <taxon>Ixodida</taxon>
        <taxon>Ixodoidea</taxon>
        <taxon>Ixodidae</taxon>
        <taxon>Haemaphysalinae</taxon>
        <taxon>Haemaphysalis</taxon>
    </lineage>
</organism>
<reference evidence="2 3" key="1">
    <citation type="journal article" date="2020" name="Cell">
        <title>Large-Scale Comparative Analyses of Tick Genomes Elucidate Their Genetic Diversity and Vector Capacities.</title>
        <authorList>
            <consortium name="Tick Genome and Microbiome Consortium (TIGMIC)"/>
            <person name="Jia N."/>
            <person name="Wang J."/>
            <person name="Shi W."/>
            <person name="Du L."/>
            <person name="Sun Y."/>
            <person name="Zhan W."/>
            <person name="Jiang J.F."/>
            <person name="Wang Q."/>
            <person name="Zhang B."/>
            <person name="Ji P."/>
            <person name="Bell-Sakyi L."/>
            <person name="Cui X.M."/>
            <person name="Yuan T.T."/>
            <person name="Jiang B.G."/>
            <person name="Yang W.F."/>
            <person name="Lam T.T."/>
            <person name="Chang Q.C."/>
            <person name="Ding S.J."/>
            <person name="Wang X.J."/>
            <person name="Zhu J.G."/>
            <person name="Ruan X.D."/>
            <person name="Zhao L."/>
            <person name="Wei J.T."/>
            <person name="Ye R.Z."/>
            <person name="Que T.C."/>
            <person name="Du C.H."/>
            <person name="Zhou Y.H."/>
            <person name="Cheng J.X."/>
            <person name="Dai P.F."/>
            <person name="Guo W.B."/>
            <person name="Han X.H."/>
            <person name="Huang E.J."/>
            <person name="Li L.F."/>
            <person name="Wei W."/>
            <person name="Gao Y.C."/>
            <person name="Liu J.Z."/>
            <person name="Shao H.Z."/>
            <person name="Wang X."/>
            <person name="Wang C.C."/>
            <person name="Yang T.C."/>
            <person name="Huo Q.B."/>
            <person name="Li W."/>
            <person name="Chen H.Y."/>
            <person name="Chen S.E."/>
            <person name="Zhou L.G."/>
            <person name="Ni X.B."/>
            <person name="Tian J.H."/>
            <person name="Sheng Y."/>
            <person name="Liu T."/>
            <person name="Pan Y.S."/>
            <person name="Xia L.Y."/>
            <person name="Li J."/>
            <person name="Zhao F."/>
            <person name="Cao W.C."/>
        </authorList>
    </citation>
    <scope>NUCLEOTIDE SEQUENCE [LARGE SCALE GENOMIC DNA]</scope>
    <source>
        <strain evidence="2">HaeL-2018</strain>
    </source>
</reference>
<protein>
    <recommendedName>
        <fullName evidence="4">Gag-like protein</fullName>
    </recommendedName>
</protein>
<gene>
    <name evidence="2" type="ORF">HPB48_015381</name>
</gene>
<evidence type="ECO:0008006" key="4">
    <source>
        <dbReference type="Google" id="ProtNLM"/>
    </source>
</evidence>
<dbReference type="Proteomes" id="UP000821853">
    <property type="component" value="Chromosome 9"/>
</dbReference>
<proteinExistence type="predicted"/>
<feature type="region of interest" description="Disordered" evidence="1">
    <location>
        <begin position="260"/>
        <end position="308"/>
    </location>
</feature>
<accession>A0A9J6H3M7</accession>